<dbReference type="eggNOG" id="COG1484">
    <property type="taxonomic scope" value="Bacteria"/>
</dbReference>
<dbReference type="RefSeq" id="WP_013536788.1">
    <property type="nucleotide sequence ID" value="NC_014926.1"/>
</dbReference>
<proteinExistence type="predicted"/>
<dbReference type="Proteomes" id="UP000006362">
    <property type="component" value="Chromosome"/>
</dbReference>
<dbReference type="HOGENOM" id="CLU_1288368_0_0_0"/>
<dbReference type="STRING" id="648996.Theam_0028"/>
<sequence length="214" mass="24641">MQVATLEALKKQYPECSIIEQDNLYFVLTEGRALKFLKPRRKEQIKEILLEGNFPKRYIDRVLGSEKKKTEALQVALSAPKGLFLIGSAGVGKTYACVYKIAYLLKNLKVNRPLYLPLQNIKDVFETKKALWDYDSFLLDDLNPNLGEWERKLVIEVIYHAYNEEKLLFITSNASFKAIAHFLKEEPVVSRLLEICDVKTVKGEDLRLATVNRT</sequence>
<evidence type="ECO:0000313" key="1">
    <source>
        <dbReference type="EMBL" id="ADU96002.1"/>
    </source>
</evidence>
<dbReference type="EMBL" id="CP002444">
    <property type="protein sequence ID" value="ADU96002.1"/>
    <property type="molecule type" value="Genomic_DNA"/>
</dbReference>
<dbReference type="Gene3D" id="3.40.50.300">
    <property type="entry name" value="P-loop containing nucleotide triphosphate hydrolases"/>
    <property type="match status" value="1"/>
</dbReference>
<evidence type="ECO:0008006" key="3">
    <source>
        <dbReference type="Google" id="ProtNLM"/>
    </source>
</evidence>
<dbReference type="SUPFAM" id="SSF52540">
    <property type="entry name" value="P-loop containing nucleoside triphosphate hydrolases"/>
    <property type="match status" value="1"/>
</dbReference>
<keyword evidence="2" id="KW-1185">Reference proteome</keyword>
<name>E8T2S7_THEA1</name>
<dbReference type="KEGG" id="tam:Theam_0028"/>
<evidence type="ECO:0000313" key="2">
    <source>
        <dbReference type="Proteomes" id="UP000006362"/>
    </source>
</evidence>
<organism evidence="1 2">
    <name type="scientific">Thermovibrio ammonificans (strain DSM 15698 / JCM 12110 / HB-1)</name>
    <dbReference type="NCBI Taxonomy" id="648996"/>
    <lineage>
        <taxon>Bacteria</taxon>
        <taxon>Pseudomonadati</taxon>
        <taxon>Aquificota</taxon>
        <taxon>Aquificia</taxon>
        <taxon>Desulfurobacteriales</taxon>
        <taxon>Desulfurobacteriaceae</taxon>
        <taxon>Thermovibrio</taxon>
    </lineage>
</organism>
<accession>E8T2S7</accession>
<dbReference type="InterPro" id="IPR027417">
    <property type="entry name" value="P-loop_NTPase"/>
</dbReference>
<dbReference type="OrthoDB" id="13735at2"/>
<protein>
    <recommendedName>
        <fullName evidence="3">IstB domain protein ATP-binding protein</fullName>
    </recommendedName>
</protein>
<dbReference type="AlphaFoldDB" id="E8T2S7"/>
<gene>
    <name evidence="1" type="ordered locus">Theam_0028</name>
</gene>
<reference evidence="1" key="1">
    <citation type="submission" date="2011-01" db="EMBL/GenBank/DDBJ databases">
        <title>Complete sequence of chromosome of Thermovibrio ammonificans HB-1.</title>
        <authorList>
            <consortium name="US DOE Joint Genome Institute"/>
            <person name="Lucas S."/>
            <person name="Copeland A."/>
            <person name="Lapidus A."/>
            <person name="Cheng J.-F."/>
            <person name="Goodwin L."/>
            <person name="Pitluck S."/>
            <person name="Davenport K."/>
            <person name="Detter J.C."/>
            <person name="Han C."/>
            <person name="Tapia R."/>
            <person name="Land M."/>
            <person name="Hauser L."/>
            <person name="Kyrpides N."/>
            <person name="Ivanova N."/>
            <person name="Ovchinnikova G."/>
            <person name="Vetriani C."/>
            <person name="Woyke T."/>
        </authorList>
    </citation>
    <scope>NUCLEOTIDE SEQUENCE [LARGE SCALE GENOMIC DNA]</scope>
    <source>
        <strain evidence="1">HB-1</strain>
    </source>
</reference>